<sequence length="229" mass="25870">MLTIASRCWLCQCPLHLAVQGICSLCLRHLPAAPPCCPRCGLPSAGGTLDCGRCLLKPPPWDALVFASPYEPPVSGLVLRLKFAHLPELDTTLARLFLLRWLARWRSGTLPRPDIILSVPLHQKRYFSRGYNQSELLARPLARWLHCEFRPYALSRDRRTVSQQSLSERERKWNLRKAFSCHADLRGKNVMLLDDVVTTGSTVREISKMLINQGVASVQIACICRTLQT</sequence>
<dbReference type="InterPro" id="IPR029057">
    <property type="entry name" value="PRTase-like"/>
</dbReference>
<dbReference type="Gene3D" id="3.40.50.2020">
    <property type="match status" value="1"/>
</dbReference>
<dbReference type="NCBIfam" id="NF008616">
    <property type="entry name" value="PRK11595.1"/>
    <property type="match status" value="1"/>
</dbReference>
<feature type="domain" description="Phosphoribosyltransferase" evidence="2">
    <location>
        <begin position="135"/>
        <end position="226"/>
    </location>
</feature>
<organism evidence="3 4">
    <name type="scientific">Rahnella sikkimica</name>
    <dbReference type="NCBI Taxonomy" id="1805933"/>
    <lineage>
        <taxon>Bacteria</taxon>
        <taxon>Pseudomonadati</taxon>
        <taxon>Pseudomonadota</taxon>
        <taxon>Gammaproteobacteria</taxon>
        <taxon>Enterobacterales</taxon>
        <taxon>Yersiniaceae</taxon>
        <taxon>Rahnella</taxon>
    </lineage>
</organism>
<keyword evidence="3" id="KW-0808">Transferase</keyword>
<protein>
    <submittedName>
        <fullName evidence="3">Phosphoribosyltransferase</fullName>
    </submittedName>
</protein>
<dbReference type="GO" id="GO:0016757">
    <property type="term" value="F:glycosyltransferase activity"/>
    <property type="evidence" value="ECO:0007669"/>
    <property type="project" value="UniProtKB-KW"/>
</dbReference>
<dbReference type="CDD" id="cd06223">
    <property type="entry name" value="PRTases_typeI"/>
    <property type="match status" value="1"/>
</dbReference>
<dbReference type="AlphaFoldDB" id="A0A2L1UTN4"/>
<accession>A0A2L1UTN4</accession>
<dbReference type="Proteomes" id="UP000239197">
    <property type="component" value="Chromosome"/>
</dbReference>
<dbReference type="EMBL" id="CP019062">
    <property type="protein sequence ID" value="AVF36257.1"/>
    <property type="molecule type" value="Genomic_DNA"/>
</dbReference>
<evidence type="ECO:0000256" key="1">
    <source>
        <dbReference type="ARBA" id="ARBA00008007"/>
    </source>
</evidence>
<reference evidence="4" key="1">
    <citation type="submission" date="2017-01" db="EMBL/GenBank/DDBJ databases">
        <title>Genome sequence of Rouxiella sp. ERMR1:05.</title>
        <authorList>
            <person name="Kumar R."/>
            <person name="Singh D."/>
            <person name="Kumar S."/>
        </authorList>
    </citation>
    <scope>NUCLEOTIDE SEQUENCE [LARGE SCALE GENOMIC DNA]</scope>
    <source>
        <strain evidence="4">ERMR1:05</strain>
    </source>
</reference>
<evidence type="ECO:0000313" key="3">
    <source>
        <dbReference type="EMBL" id="AVF36257.1"/>
    </source>
</evidence>
<dbReference type="Pfam" id="PF00156">
    <property type="entry name" value="Pribosyltran"/>
    <property type="match status" value="1"/>
</dbReference>
<dbReference type="PANTHER" id="PTHR47505:SF1">
    <property type="entry name" value="DNA UTILIZATION PROTEIN YHGH"/>
    <property type="match status" value="1"/>
</dbReference>
<name>A0A2L1UTN4_9GAMM</name>
<proteinExistence type="inferred from homology"/>
<dbReference type="SUPFAM" id="SSF53271">
    <property type="entry name" value="PRTase-like"/>
    <property type="match status" value="1"/>
</dbReference>
<gene>
    <name evidence="3" type="ORF">BV494_15565</name>
</gene>
<dbReference type="InterPro" id="IPR051910">
    <property type="entry name" value="ComF/GntX_DNA_util-trans"/>
</dbReference>
<dbReference type="RefSeq" id="WP_104923671.1">
    <property type="nucleotide sequence ID" value="NZ_CP019062.1"/>
</dbReference>
<dbReference type="OrthoDB" id="9793412at2"/>
<keyword evidence="4" id="KW-1185">Reference proteome</keyword>
<dbReference type="InterPro" id="IPR000836">
    <property type="entry name" value="PRTase_dom"/>
</dbReference>
<evidence type="ECO:0000259" key="2">
    <source>
        <dbReference type="Pfam" id="PF00156"/>
    </source>
</evidence>
<dbReference type="KEGG" id="rox:BV494_15565"/>
<evidence type="ECO:0000313" key="4">
    <source>
        <dbReference type="Proteomes" id="UP000239197"/>
    </source>
</evidence>
<comment type="similarity">
    <text evidence="1">Belongs to the ComF/GntX family.</text>
</comment>
<dbReference type="PANTHER" id="PTHR47505">
    <property type="entry name" value="DNA UTILIZATION PROTEIN YHGH"/>
    <property type="match status" value="1"/>
</dbReference>
<keyword evidence="3" id="KW-0328">Glycosyltransferase</keyword>